<dbReference type="InterPro" id="IPR007443">
    <property type="entry name" value="LpoA"/>
</dbReference>
<dbReference type="PROSITE" id="PS51257">
    <property type="entry name" value="PROKAR_LIPOPROTEIN"/>
    <property type="match status" value="1"/>
</dbReference>
<name>A0ABP8UXU6_9GAMM</name>
<evidence type="ECO:0000256" key="8">
    <source>
        <dbReference type="SAM" id="SignalP"/>
    </source>
</evidence>
<dbReference type="InterPro" id="IPR028082">
    <property type="entry name" value="Peripla_BP_I"/>
</dbReference>
<protein>
    <submittedName>
        <fullName evidence="9">Penicillin-binding protein activator</fullName>
    </submittedName>
</protein>
<dbReference type="Gene3D" id="1.25.40.10">
    <property type="entry name" value="Tetratricopeptide repeat domain"/>
    <property type="match status" value="1"/>
</dbReference>
<dbReference type="EMBL" id="BAABFL010000081">
    <property type="protein sequence ID" value="GAA4648564.1"/>
    <property type="molecule type" value="Genomic_DNA"/>
</dbReference>
<keyword evidence="7" id="KW-0449">Lipoprotein</keyword>
<dbReference type="InterPro" id="IPR011990">
    <property type="entry name" value="TPR-like_helical_dom_sf"/>
</dbReference>
<dbReference type="SUPFAM" id="SSF53822">
    <property type="entry name" value="Periplasmic binding protein-like I"/>
    <property type="match status" value="1"/>
</dbReference>
<sequence>MSFISRPGLSIGVLALTLILAACSTAPRQTTYDGTMPDTSRMTVDGMLLKAQKSTYPAKGQLLLLAAGTLLDEDNLERARNTLDRIEPNRLDGNNRNNYSLLEADYAILTHDSRSALEWLSTVSTYNLKRAQRIKYHQIKARTFELDGNFSLNIEQLGQVLQYLPKEDHPALYQTLWNNLLMLNESQLLDILMATPPETLKPWIELAVIYRTPGELENQLTELQSWELRWPTSDAVRHLPQSITDLKNAKPYQPAKIALLLPLSGPLAQAGEAVREGFMAAYYEAAKKKLQVPEIEFYDSASGNPVELAQKAEDDGAGLVIGPLGRNAVESATSNSQLTIPQLTLNYADTAQSLSPIYQIGLAAEDEARQGADRAWKDGFRHPVILIPDSDWGQRIANAFSREWQELGGEVLTTVRYTGNGDFNQAASKLLLVNESQQRANNLRRILGKKLDFTPRRRQDADMIFMAATAANGRQLKPALDFYFAYDLPVYTTSGIYSGHQDPAKDRDLSGIRFPVMPWYLNRDSALKDVITQEWPSSTGQYGSLYALGADVWRLYPRMEQMSRSAGAQMFGATGTLSINTQGYVERHLIWQYFDNGRPRPLTREYSTRKTHAIHVLDSNDQEPTG</sequence>
<evidence type="ECO:0000256" key="7">
    <source>
        <dbReference type="ARBA" id="ARBA00023288"/>
    </source>
</evidence>
<dbReference type="Proteomes" id="UP001500604">
    <property type="component" value="Unassembled WGS sequence"/>
</dbReference>
<feature type="chain" id="PRO_5045628469" evidence="8">
    <location>
        <begin position="29"/>
        <end position="626"/>
    </location>
</feature>
<proteinExistence type="predicted"/>
<dbReference type="CDD" id="cd06339">
    <property type="entry name" value="PBP1_YraM_LppC_lipoprotein-like"/>
    <property type="match status" value="1"/>
</dbReference>
<dbReference type="RefSeq" id="WP_345194228.1">
    <property type="nucleotide sequence ID" value="NZ_BAABFL010000081.1"/>
</dbReference>
<dbReference type="Pfam" id="PF04348">
    <property type="entry name" value="LppC"/>
    <property type="match status" value="1"/>
</dbReference>
<gene>
    <name evidence="9" type="ORF">GCM10023116_08330</name>
</gene>
<evidence type="ECO:0000256" key="3">
    <source>
        <dbReference type="ARBA" id="ARBA00022984"/>
    </source>
</evidence>
<keyword evidence="2" id="KW-0133">Cell shape</keyword>
<organism evidence="9 10">
    <name type="scientific">Kistimonas scapharcae</name>
    <dbReference type="NCBI Taxonomy" id="1036133"/>
    <lineage>
        <taxon>Bacteria</taxon>
        <taxon>Pseudomonadati</taxon>
        <taxon>Pseudomonadota</taxon>
        <taxon>Gammaproteobacteria</taxon>
        <taxon>Oceanospirillales</taxon>
        <taxon>Endozoicomonadaceae</taxon>
        <taxon>Kistimonas</taxon>
    </lineage>
</organism>
<evidence type="ECO:0000256" key="4">
    <source>
        <dbReference type="ARBA" id="ARBA00023136"/>
    </source>
</evidence>
<dbReference type="Gene3D" id="1.25.40.650">
    <property type="match status" value="1"/>
</dbReference>
<dbReference type="PANTHER" id="PTHR38038">
    <property type="entry name" value="PENICILLIN-BINDING PROTEIN ACTIVATOR LPOA"/>
    <property type="match status" value="1"/>
</dbReference>
<keyword evidence="6" id="KW-0998">Cell outer membrane</keyword>
<evidence type="ECO:0000313" key="10">
    <source>
        <dbReference type="Proteomes" id="UP001500604"/>
    </source>
</evidence>
<accession>A0ABP8UXU6</accession>
<evidence type="ECO:0000256" key="6">
    <source>
        <dbReference type="ARBA" id="ARBA00023237"/>
    </source>
</evidence>
<evidence type="ECO:0000313" key="9">
    <source>
        <dbReference type="EMBL" id="GAA4648564.1"/>
    </source>
</evidence>
<evidence type="ECO:0000256" key="2">
    <source>
        <dbReference type="ARBA" id="ARBA00022960"/>
    </source>
</evidence>
<reference evidence="10" key="1">
    <citation type="journal article" date="2019" name="Int. J. Syst. Evol. Microbiol.">
        <title>The Global Catalogue of Microorganisms (GCM) 10K type strain sequencing project: providing services to taxonomists for standard genome sequencing and annotation.</title>
        <authorList>
            <consortium name="The Broad Institute Genomics Platform"/>
            <consortium name="The Broad Institute Genome Sequencing Center for Infectious Disease"/>
            <person name="Wu L."/>
            <person name="Ma J."/>
        </authorList>
    </citation>
    <scope>NUCLEOTIDE SEQUENCE [LARGE SCALE GENOMIC DNA]</scope>
    <source>
        <strain evidence="10">JCM 17805</strain>
    </source>
</reference>
<comment type="caution">
    <text evidence="9">The sequence shown here is derived from an EMBL/GenBank/DDBJ whole genome shotgun (WGS) entry which is preliminary data.</text>
</comment>
<feature type="signal peptide" evidence="8">
    <location>
        <begin position="1"/>
        <end position="28"/>
    </location>
</feature>
<evidence type="ECO:0000256" key="5">
    <source>
        <dbReference type="ARBA" id="ARBA00023139"/>
    </source>
</evidence>
<dbReference type="Gene3D" id="3.40.50.2300">
    <property type="match status" value="2"/>
</dbReference>
<keyword evidence="5" id="KW-0564">Palmitate</keyword>
<evidence type="ECO:0000256" key="1">
    <source>
        <dbReference type="ARBA" id="ARBA00022729"/>
    </source>
</evidence>
<dbReference type="PANTHER" id="PTHR38038:SF1">
    <property type="entry name" value="PENICILLIN-BINDING PROTEIN ACTIVATOR LPOA"/>
    <property type="match status" value="1"/>
</dbReference>
<keyword evidence="3" id="KW-0573">Peptidoglycan synthesis</keyword>
<keyword evidence="1 8" id="KW-0732">Signal</keyword>
<keyword evidence="10" id="KW-1185">Reference proteome</keyword>
<keyword evidence="4" id="KW-0472">Membrane</keyword>